<keyword evidence="1" id="KW-0732">Signal</keyword>
<name>A0A2A9NPP9_9AGAR</name>
<gene>
    <name evidence="2" type="ORF">AMATHDRAFT_76043</name>
</gene>
<evidence type="ECO:0000256" key="1">
    <source>
        <dbReference type="SAM" id="SignalP"/>
    </source>
</evidence>
<dbReference type="OrthoDB" id="271448at2759"/>
<reference evidence="2 3" key="1">
    <citation type="submission" date="2014-02" db="EMBL/GenBank/DDBJ databases">
        <title>Transposable element dynamics among asymbiotic and ectomycorrhizal Amanita fungi.</title>
        <authorList>
            <consortium name="DOE Joint Genome Institute"/>
            <person name="Hess J."/>
            <person name="Skrede I."/>
            <person name="Wolfe B."/>
            <person name="LaButti K."/>
            <person name="Ohm R.A."/>
            <person name="Grigoriev I.V."/>
            <person name="Pringle A."/>
        </authorList>
    </citation>
    <scope>NUCLEOTIDE SEQUENCE [LARGE SCALE GENOMIC DNA]</scope>
    <source>
        <strain evidence="2 3">SKay4041</strain>
    </source>
</reference>
<dbReference type="EMBL" id="KZ302021">
    <property type="protein sequence ID" value="PFH49726.1"/>
    <property type="molecule type" value="Genomic_DNA"/>
</dbReference>
<evidence type="ECO:0000313" key="3">
    <source>
        <dbReference type="Proteomes" id="UP000242287"/>
    </source>
</evidence>
<dbReference type="STRING" id="703135.A0A2A9NPP9"/>
<evidence type="ECO:0000313" key="2">
    <source>
        <dbReference type="EMBL" id="PFH49726.1"/>
    </source>
</evidence>
<protein>
    <recommendedName>
        <fullName evidence="4">CBM-cenC domain-containing protein</fullName>
    </recommendedName>
</protein>
<evidence type="ECO:0008006" key="4">
    <source>
        <dbReference type="Google" id="ProtNLM"/>
    </source>
</evidence>
<dbReference type="AlphaFoldDB" id="A0A2A9NPP9"/>
<dbReference type="Gene3D" id="2.60.120.260">
    <property type="entry name" value="Galactose-binding domain-like"/>
    <property type="match status" value="1"/>
</dbReference>
<accession>A0A2A9NPP9</accession>
<dbReference type="Proteomes" id="UP000242287">
    <property type="component" value="Unassembled WGS sequence"/>
</dbReference>
<feature type="signal peptide" evidence="1">
    <location>
        <begin position="1"/>
        <end position="19"/>
    </location>
</feature>
<keyword evidence="3" id="KW-1185">Reference proteome</keyword>
<feature type="chain" id="PRO_5012608789" description="CBM-cenC domain-containing protein" evidence="1">
    <location>
        <begin position="20"/>
        <end position="500"/>
    </location>
</feature>
<organism evidence="2 3">
    <name type="scientific">Amanita thiersii Skay4041</name>
    <dbReference type="NCBI Taxonomy" id="703135"/>
    <lineage>
        <taxon>Eukaryota</taxon>
        <taxon>Fungi</taxon>
        <taxon>Dikarya</taxon>
        <taxon>Basidiomycota</taxon>
        <taxon>Agaricomycotina</taxon>
        <taxon>Agaricomycetes</taxon>
        <taxon>Agaricomycetidae</taxon>
        <taxon>Agaricales</taxon>
        <taxon>Pluteineae</taxon>
        <taxon>Amanitaceae</taxon>
        <taxon>Amanita</taxon>
    </lineage>
</organism>
<sequence>MRSLSSFLALACLTVRVSGSVEAISGIATKPGKDQMTKSDLIASTVTIVNQKGGGASDKDTPGHPVRKTTITALDGAPVSLEVSSLQRRANGNVISSNIAKRMIDGYEIVFDGTGTLLTDRDASIEGTAYLTYTVVSNTTYNIDACLEFCNQVDGCVFANLFYEYNNELLDLVFSEHSNLKCAAYADIHAATEKINFGGQQSYPSPADLTYIQQSSGYAALSLAEPPNPDGYELVYGPTNGANNAPGYMGFAFIDRYDVDACAELCNTRGADPIGGACQYFNIWRALVNGVPITYSCSMYYLVADESTAVNTGQGDLRVTYSRGYSRKPVLTDGDFEDFSCTGNDTVCTTQSYANWVVSSTNPNATTIDATILHDQSSAYRGSGVGVLGTQTDPRNAPGALTPAQPLNTVAGTAYTVTFFASSRPTNVNATLSGNSTIQVVWNGAVVGSVAPITTNWMYYETTVTAQGSDVLTFQEGCEPAYTLVDNVFVFQLCNTTYVR</sequence>
<proteinExistence type="predicted"/>